<organism evidence="6 7">
    <name type="scientific">Actinomadura pelletieri DSM 43383</name>
    <dbReference type="NCBI Taxonomy" id="1120940"/>
    <lineage>
        <taxon>Bacteria</taxon>
        <taxon>Bacillati</taxon>
        <taxon>Actinomycetota</taxon>
        <taxon>Actinomycetes</taxon>
        <taxon>Streptosporangiales</taxon>
        <taxon>Thermomonosporaceae</taxon>
        <taxon>Actinomadura</taxon>
    </lineage>
</organism>
<dbReference type="Proteomes" id="UP000274601">
    <property type="component" value="Unassembled WGS sequence"/>
</dbReference>
<dbReference type="InterPro" id="IPR011761">
    <property type="entry name" value="ATP-grasp"/>
</dbReference>
<dbReference type="AlphaFoldDB" id="A0A495Q9R7"/>
<dbReference type="EMBL" id="RBWU01000008">
    <property type="protein sequence ID" value="RKS68239.1"/>
    <property type="molecule type" value="Genomic_DNA"/>
</dbReference>
<sequence length="400" mass="43267">MDRIIVLNRIPAAVTPLGEWLAEVADRVHLVTDASVADSYVGALSEITVVQDYSHWPGMDALLDELCADGGVRRIVHITEEDVLRAASARDRHGITGQTHTEALPYRDKLLMKQAVARAGLRVPAFAAPESAERAVEFAEQHGWPVVIKPRLGYASKDVRVVHDPSRLVEEYGARDPQDVMVEEFVPGQVFHVDGLMSGASIVFSCPSRYVNDCLAFHDSTPLGSAQLDGDDRLAHALDSFAARVAAALPPTAPTPFHLEVIVDDRTGDLVFCEVACRLGGGHMMETLTLRTGTNPARAWVRAQAGLPGPADGAFSLDKNLYGWVLIPPRPGELVAVAEPDLPSFVRHFYVKTAVPRTFGGAANSVDSVLGFVVEGADSAEVVKRIDECVALSRSILTWR</sequence>
<evidence type="ECO:0000256" key="2">
    <source>
        <dbReference type="ARBA" id="ARBA00022741"/>
    </source>
</evidence>
<dbReference type="Gene3D" id="3.40.50.20">
    <property type="match status" value="1"/>
</dbReference>
<dbReference type="GO" id="GO:0046872">
    <property type="term" value="F:metal ion binding"/>
    <property type="evidence" value="ECO:0007669"/>
    <property type="project" value="InterPro"/>
</dbReference>
<keyword evidence="7" id="KW-1185">Reference proteome</keyword>
<evidence type="ECO:0000259" key="5">
    <source>
        <dbReference type="PROSITE" id="PS50975"/>
    </source>
</evidence>
<keyword evidence="3 4" id="KW-0067">ATP-binding</keyword>
<reference evidence="6 7" key="1">
    <citation type="submission" date="2018-10" db="EMBL/GenBank/DDBJ databases">
        <title>Genomic Encyclopedia of Archaeal and Bacterial Type Strains, Phase II (KMG-II): from individual species to whole genera.</title>
        <authorList>
            <person name="Goeker M."/>
        </authorList>
    </citation>
    <scope>NUCLEOTIDE SEQUENCE [LARGE SCALE GENOMIC DNA]</scope>
    <source>
        <strain evidence="6 7">DSM 43383</strain>
    </source>
</reference>
<proteinExistence type="predicted"/>
<dbReference type="Gene3D" id="3.30.470.20">
    <property type="entry name" value="ATP-grasp fold, B domain"/>
    <property type="match status" value="1"/>
</dbReference>
<evidence type="ECO:0000313" key="6">
    <source>
        <dbReference type="EMBL" id="RKS68239.1"/>
    </source>
</evidence>
<dbReference type="InterPro" id="IPR005479">
    <property type="entry name" value="CPAse_ATP-bd"/>
</dbReference>
<evidence type="ECO:0000313" key="7">
    <source>
        <dbReference type="Proteomes" id="UP000274601"/>
    </source>
</evidence>
<dbReference type="Pfam" id="PF02786">
    <property type="entry name" value="CPSase_L_D2"/>
    <property type="match status" value="1"/>
</dbReference>
<gene>
    <name evidence="6" type="ORF">BZB76_6493</name>
</gene>
<dbReference type="GO" id="GO:0016874">
    <property type="term" value="F:ligase activity"/>
    <property type="evidence" value="ECO:0007669"/>
    <property type="project" value="UniProtKB-KW"/>
</dbReference>
<keyword evidence="1" id="KW-0436">Ligase</keyword>
<dbReference type="SUPFAM" id="SSF56059">
    <property type="entry name" value="Glutathione synthetase ATP-binding domain-like"/>
    <property type="match status" value="1"/>
</dbReference>
<dbReference type="PROSITE" id="PS50975">
    <property type="entry name" value="ATP_GRASP"/>
    <property type="match status" value="1"/>
</dbReference>
<dbReference type="PANTHER" id="PTHR43585:SF2">
    <property type="entry name" value="ATP-GRASP ENZYME FSQD"/>
    <property type="match status" value="1"/>
</dbReference>
<comment type="caution">
    <text evidence="6">The sequence shown here is derived from an EMBL/GenBank/DDBJ whole genome shotgun (WGS) entry which is preliminary data.</text>
</comment>
<evidence type="ECO:0000256" key="1">
    <source>
        <dbReference type="ARBA" id="ARBA00022598"/>
    </source>
</evidence>
<dbReference type="InterPro" id="IPR013815">
    <property type="entry name" value="ATP_grasp_subdomain_1"/>
</dbReference>
<accession>A0A495Q9R7</accession>
<feature type="domain" description="ATP-grasp" evidence="5">
    <location>
        <begin position="113"/>
        <end position="305"/>
    </location>
</feature>
<evidence type="ECO:0000256" key="4">
    <source>
        <dbReference type="PROSITE-ProRule" id="PRU00409"/>
    </source>
</evidence>
<dbReference type="RefSeq" id="WP_147449623.1">
    <property type="nucleotide sequence ID" value="NZ_RBWU01000008.1"/>
</dbReference>
<dbReference type="OrthoDB" id="150319at2"/>
<keyword evidence="2 4" id="KW-0547">Nucleotide-binding</keyword>
<dbReference type="InterPro" id="IPR052032">
    <property type="entry name" value="ATP-dep_AA_Ligase"/>
</dbReference>
<dbReference type="PANTHER" id="PTHR43585">
    <property type="entry name" value="FUMIPYRROLE BIOSYNTHESIS PROTEIN C"/>
    <property type="match status" value="1"/>
</dbReference>
<dbReference type="GO" id="GO:0005524">
    <property type="term" value="F:ATP binding"/>
    <property type="evidence" value="ECO:0007669"/>
    <property type="project" value="UniProtKB-UniRule"/>
</dbReference>
<name>A0A495Q9R7_9ACTN</name>
<evidence type="ECO:0000256" key="3">
    <source>
        <dbReference type="ARBA" id="ARBA00022840"/>
    </source>
</evidence>
<dbReference type="Gene3D" id="3.30.1490.20">
    <property type="entry name" value="ATP-grasp fold, A domain"/>
    <property type="match status" value="1"/>
</dbReference>
<protein>
    <submittedName>
        <fullName evidence="6">ATP-grasp domain-containing protein</fullName>
    </submittedName>
</protein>